<feature type="non-terminal residue" evidence="1">
    <location>
        <position position="1"/>
    </location>
</feature>
<dbReference type="Proteomes" id="UP000789901">
    <property type="component" value="Unassembled WGS sequence"/>
</dbReference>
<proteinExistence type="predicted"/>
<evidence type="ECO:0000313" key="1">
    <source>
        <dbReference type="EMBL" id="CAG8838359.1"/>
    </source>
</evidence>
<feature type="non-terminal residue" evidence="1">
    <location>
        <position position="165"/>
    </location>
</feature>
<accession>A0ABN7WQM0</accession>
<evidence type="ECO:0000313" key="2">
    <source>
        <dbReference type="Proteomes" id="UP000789901"/>
    </source>
</evidence>
<gene>
    <name evidence="1" type="ORF">GMARGA_LOCUS33938</name>
</gene>
<sequence length="165" mass="19266">TNKHNPSNLLRVVQRKEVRLVLEAMHESAIGGHLGEKATTQKIWQRGKPTSREPLHPIKPTQLFDKIGINFIGPLPKIKERLRHSPTPKQEILEQIVLPKRKTSVEKIRENLYMYLQDLNQVCDLNTQRKMKSQILETYFKLEAILAEKGWNDVGKKKFNEYFSL</sequence>
<dbReference type="EMBL" id="CAJVQB010057866">
    <property type="protein sequence ID" value="CAG8838359.1"/>
    <property type="molecule type" value="Genomic_DNA"/>
</dbReference>
<name>A0ABN7WQM0_GIGMA</name>
<reference evidence="1 2" key="1">
    <citation type="submission" date="2021-06" db="EMBL/GenBank/DDBJ databases">
        <authorList>
            <person name="Kallberg Y."/>
            <person name="Tangrot J."/>
            <person name="Rosling A."/>
        </authorList>
    </citation>
    <scope>NUCLEOTIDE SEQUENCE [LARGE SCALE GENOMIC DNA]</scope>
    <source>
        <strain evidence="1 2">120-4 pot B 10/14</strain>
    </source>
</reference>
<organism evidence="1 2">
    <name type="scientific">Gigaspora margarita</name>
    <dbReference type="NCBI Taxonomy" id="4874"/>
    <lineage>
        <taxon>Eukaryota</taxon>
        <taxon>Fungi</taxon>
        <taxon>Fungi incertae sedis</taxon>
        <taxon>Mucoromycota</taxon>
        <taxon>Glomeromycotina</taxon>
        <taxon>Glomeromycetes</taxon>
        <taxon>Diversisporales</taxon>
        <taxon>Gigasporaceae</taxon>
        <taxon>Gigaspora</taxon>
    </lineage>
</organism>
<keyword evidence="2" id="KW-1185">Reference proteome</keyword>
<protein>
    <submittedName>
        <fullName evidence="1">12804_t:CDS:1</fullName>
    </submittedName>
</protein>
<comment type="caution">
    <text evidence="1">The sequence shown here is derived from an EMBL/GenBank/DDBJ whole genome shotgun (WGS) entry which is preliminary data.</text>
</comment>